<protein>
    <submittedName>
        <fullName evidence="1">Uncharacterized protein</fullName>
    </submittedName>
</protein>
<dbReference type="Proteomes" id="UP001165960">
    <property type="component" value="Unassembled WGS sequence"/>
</dbReference>
<dbReference type="EMBL" id="QTSX02005844">
    <property type="protein sequence ID" value="KAJ9056948.1"/>
    <property type="molecule type" value="Genomic_DNA"/>
</dbReference>
<gene>
    <name evidence="1" type="ORF">DSO57_1027234</name>
</gene>
<evidence type="ECO:0000313" key="1">
    <source>
        <dbReference type="EMBL" id="KAJ9056948.1"/>
    </source>
</evidence>
<evidence type="ECO:0000313" key="2">
    <source>
        <dbReference type="Proteomes" id="UP001165960"/>
    </source>
</evidence>
<organism evidence="1 2">
    <name type="scientific">Entomophthora muscae</name>
    <dbReference type="NCBI Taxonomy" id="34485"/>
    <lineage>
        <taxon>Eukaryota</taxon>
        <taxon>Fungi</taxon>
        <taxon>Fungi incertae sedis</taxon>
        <taxon>Zoopagomycota</taxon>
        <taxon>Entomophthoromycotina</taxon>
        <taxon>Entomophthoromycetes</taxon>
        <taxon>Entomophthorales</taxon>
        <taxon>Entomophthoraceae</taxon>
        <taxon>Entomophthora</taxon>
    </lineage>
</organism>
<sequence>MSLKAKSLPLIINALKAQDASSSCSLAGELVEEDSVGPFMHLAVLVQFFPEVKVLDYSEIVYLASSLLPATSEEAYANILDCSYIGLAALKLALSKENGLIVRAPVYNRMIHFSKECPLLSEKVYKLVDQYVTTQTWDQPGQLPTSFSKVQLASYSFYAEIGTEPPGPLANLLSQATTVESVLSNTANSGYFFILTTLISSSMAWCFQVMVLVDTGATHNFIPQKFVDKLGLE</sequence>
<keyword evidence="2" id="KW-1185">Reference proteome</keyword>
<comment type="caution">
    <text evidence="1">The sequence shown here is derived from an EMBL/GenBank/DDBJ whole genome shotgun (WGS) entry which is preliminary data.</text>
</comment>
<reference evidence="1" key="1">
    <citation type="submission" date="2022-04" db="EMBL/GenBank/DDBJ databases">
        <title>Genome of the entomopathogenic fungus Entomophthora muscae.</title>
        <authorList>
            <person name="Elya C."/>
            <person name="Lovett B.R."/>
            <person name="Lee E."/>
            <person name="Macias A.M."/>
            <person name="Hajek A.E."/>
            <person name="De Bivort B.L."/>
            <person name="Kasson M.T."/>
            <person name="De Fine Licht H.H."/>
            <person name="Stajich J.E."/>
        </authorList>
    </citation>
    <scope>NUCLEOTIDE SEQUENCE</scope>
    <source>
        <strain evidence="1">Berkeley</strain>
    </source>
</reference>
<name>A0ACC2S3T4_9FUNG</name>
<proteinExistence type="predicted"/>
<accession>A0ACC2S3T4</accession>